<feature type="transmembrane region" description="Helical" evidence="2">
    <location>
        <begin position="434"/>
        <end position="453"/>
    </location>
</feature>
<dbReference type="Pfam" id="PF20163">
    <property type="entry name" value="DUF6536"/>
    <property type="match status" value="1"/>
</dbReference>
<feature type="transmembrane region" description="Helical" evidence="2">
    <location>
        <begin position="48"/>
        <end position="74"/>
    </location>
</feature>
<evidence type="ECO:0000256" key="1">
    <source>
        <dbReference type="SAM" id="MobiDB-lite"/>
    </source>
</evidence>
<feature type="transmembrane region" description="Helical" evidence="2">
    <location>
        <begin position="161"/>
        <end position="178"/>
    </location>
</feature>
<keyword evidence="5" id="KW-1185">Reference proteome</keyword>
<reference evidence="4 5" key="1">
    <citation type="journal article" date="2016" name="BMC Genomics">
        <title>Comparative genomic and transcriptomic analyses of the Fuzhuan brick tea-fermentation fungus Aspergillus cristatus.</title>
        <authorList>
            <person name="Ge Y."/>
            <person name="Wang Y."/>
            <person name="Liu Y."/>
            <person name="Tan Y."/>
            <person name="Ren X."/>
            <person name="Zhang X."/>
            <person name="Hyde K.D."/>
            <person name="Liu Y."/>
            <person name="Liu Z."/>
        </authorList>
    </citation>
    <scope>NUCLEOTIDE SEQUENCE [LARGE SCALE GENOMIC DNA]</scope>
    <source>
        <strain evidence="4 5">GZAAS20.1005</strain>
    </source>
</reference>
<accession>A0A1E3B8J7</accession>
<feature type="transmembrane region" description="Helical" evidence="2">
    <location>
        <begin position="611"/>
        <end position="632"/>
    </location>
</feature>
<sequence>MGFQDRQDETELKSFSLTPKISGSSTTTSQLEDGSIPKSKSRSGWIDGVYLCAKASCFVLLLNLVLISTAAGLASRYPNNGSFSARVFYQGSCTLSDRWVTALHLIINILSTAILAASNYCMQTLVAPTREEINKFHECCRWLDIGGASIRNLFAIGRYRLALWVVLLITATPFHLLYNSMIFQSLSANEYGTVNNASLVLPTPIMQHLAGMILSNIAKGNYDRLTRQQCVDFAGRLNQAGTKALVMLTNNLTVVDGGDASILLSSDVNSIHAGTETLPYGNQTHGPQDSATVCSNVSPTSSSWNDRRFAKEHWFDKCLAIRAEEHCQLLYSPPICIVICLTASVKVVAMFLAARVSRSRSPPLLTVGDAVASFITRPDPTTKGMCWISSADVHRGLWKSHTSILLDNSQHEVITYKRLSPRKHWGKASSKKRWLATFLLSLIAFLFAIYMVVSYSLPSSMHSGIHSWLNANQFSQFWNTESSQRDQAIDNSPQFNVLESIVLANIPQLFITITYYYYNSILTSMLAAAEYSSYGTTCKPLRVTWPVKNSQQRSTYWLSVPYQYGIPLLVTYMILHWLTSQSMFYVLVIPYNVLEHPDHKSKLSSINFSPLPIFLALLVGAVMLCLLVALAFRRFKSVMPLAGSCSAAISAACHPQIFEIILTYLDLDSVKALRLVHRTFSGRGIGPYFLSFLRQPNTDLSEHSLKSLPALVLNPRLKSNIHTLTIRATCFDSSEAKGILKTGSKAITESHGMFITSTREGCSPEDLSEAQADLDWVKAQRKIQDDESQEAVIDRLRSALRPFQELGAVRLGVAVVCGKGKTMRAQRAKKQRLRERASQTLYIALAAVVRSRVSVRELDIYRDTLAYDVPTEDIVSHMSSFSGDDLRVIGESLETLKLSMSIRDRKEPDETDAEEIDSDDTDTEETGDKGKNLESEKASVSRTVSEDEMPGISSLLEVSPNLRRLDLHLRGGFQDQSSEMSDNTISPLLQEFSLAGFTLTEKSLLSFLEKHPTIQRLDLEEIHMMDGPWTPIFDHLSTQMPDLADLRLSTIWGRVDQRSQSAANTEENDIEPPRLLNLCPAWAPQTPTDRGAGYPCRGGWLTHTREFSAEELRKGLRFRPQPSGRSLGSPNVMQWMRRRRALYKH</sequence>
<dbReference type="InterPro" id="IPR046623">
    <property type="entry name" value="DUF6536"/>
</dbReference>
<feature type="compositionally biased region" description="Acidic residues" evidence="1">
    <location>
        <begin position="909"/>
        <end position="925"/>
    </location>
</feature>
<feature type="region of interest" description="Disordered" evidence="1">
    <location>
        <begin position="18"/>
        <end position="41"/>
    </location>
</feature>
<protein>
    <recommendedName>
        <fullName evidence="3">DUF6536 domain-containing protein</fullName>
    </recommendedName>
</protein>
<dbReference type="SUPFAM" id="SSF52047">
    <property type="entry name" value="RNI-like"/>
    <property type="match status" value="1"/>
</dbReference>
<name>A0A1E3B8J7_ASPCR</name>
<dbReference type="Proteomes" id="UP000094569">
    <property type="component" value="Unassembled WGS sequence"/>
</dbReference>
<keyword evidence="2" id="KW-1133">Transmembrane helix</keyword>
<feature type="domain" description="DUF6536" evidence="3">
    <location>
        <begin position="45"/>
        <end position="194"/>
    </location>
</feature>
<dbReference type="EMBL" id="JXNT01000010">
    <property type="protein sequence ID" value="ODM16736.1"/>
    <property type="molecule type" value="Genomic_DNA"/>
</dbReference>
<feature type="region of interest" description="Disordered" evidence="1">
    <location>
        <begin position="900"/>
        <end position="948"/>
    </location>
</feature>
<dbReference type="VEuPathDB" id="FungiDB:SI65_07701"/>
<evidence type="ECO:0000256" key="2">
    <source>
        <dbReference type="SAM" id="Phobius"/>
    </source>
</evidence>
<dbReference type="STRING" id="573508.A0A1E3B8J7"/>
<feature type="transmembrane region" description="Helical" evidence="2">
    <location>
        <begin position="99"/>
        <end position="121"/>
    </location>
</feature>
<dbReference type="AlphaFoldDB" id="A0A1E3B8J7"/>
<dbReference type="Gene3D" id="3.80.10.10">
    <property type="entry name" value="Ribonuclease Inhibitor"/>
    <property type="match status" value="1"/>
</dbReference>
<evidence type="ECO:0000259" key="3">
    <source>
        <dbReference type="Pfam" id="PF20163"/>
    </source>
</evidence>
<dbReference type="OrthoDB" id="5429634at2759"/>
<keyword evidence="2" id="KW-0812">Transmembrane</keyword>
<dbReference type="PANTHER" id="PTHR35395:SF1">
    <property type="entry name" value="DUF6536 DOMAIN-CONTAINING PROTEIN"/>
    <property type="match status" value="1"/>
</dbReference>
<evidence type="ECO:0000313" key="4">
    <source>
        <dbReference type="EMBL" id="ODM16736.1"/>
    </source>
</evidence>
<feature type="compositionally biased region" description="Polar residues" evidence="1">
    <location>
        <begin position="18"/>
        <end position="32"/>
    </location>
</feature>
<organism evidence="4 5">
    <name type="scientific">Aspergillus cristatus</name>
    <name type="common">Chinese Fuzhuan brick tea-fermentation fungus</name>
    <name type="synonym">Eurotium cristatum</name>
    <dbReference type="NCBI Taxonomy" id="573508"/>
    <lineage>
        <taxon>Eukaryota</taxon>
        <taxon>Fungi</taxon>
        <taxon>Dikarya</taxon>
        <taxon>Ascomycota</taxon>
        <taxon>Pezizomycotina</taxon>
        <taxon>Eurotiomycetes</taxon>
        <taxon>Eurotiomycetidae</taxon>
        <taxon>Eurotiales</taxon>
        <taxon>Aspergillaceae</taxon>
        <taxon>Aspergillus</taxon>
        <taxon>Aspergillus subgen. Aspergillus</taxon>
    </lineage>
</organism>
<comment type="caution">
    <text evidence="4">The sequence shown here is derived from an EMBL/GenBank/DDBJ whole genome shotgun (WGS) entry which is preliminary data.</text>
</comment>
<gene>
    <name evidence="4" type="ORF">SI65_07701</name>
</gene>
<dbReference type="PANTHER" id="PTHR35395">
    <property type="entry name" value="DUF6536 DOMAIN-CONTAINING PROTEIN"/>
    <property type="match status" value="1"/>
</dbReference>
<evidence type="ECO:0000313" key="5">
    <source>
        <dbReference type="Proteomes" id="UP000094569"/>
    </source>
</evidence>
<proteinExistence type="predicted"/>
<feature type="compositionally biased region" description="Basic and acidic residues" evidence="1">
    <location>
        <begin position="926"/>
        <end position="939"/>
    </location>
</feature>
<dbReference type="InterPro" id="IPR032675">
    <property type="entry name" value="LRR_dom_sf"/>
</dbReference>
<keyword evidence="2" id="KW-0472">Membrane</keyword>